<accession>A0A1G6ZJS8</accession>
<protein>
    <recommendedName>
        <fullName evidence="6">RNA-binding protein</fullName>
    </recommendedName>
</protein>
<dbReference type="OrthoDB" id="9801597at2"/>
<proteinExistence type="inferred from homology"/>
<gene>
    <name evidence="4" type="ORF">SAMN05421544_102110</name>
</gene>
<dbReference type="Gene3D" id="1.10.10.10">
    <property type="entry name" value="Winged helix-like DNA-binding domain superfamily/Winged helix DNA-binding domain"/>
    <property type="match status" value="1"/>
</dbReference>
<sequence>MEIGKIQLLKYIRKTSYGVILQNEKGEECILPNIFVEEKWEEGEEIEVFVYQDDGKLFATTEIPYCEAGEYAALKCVQVLSSGAFVDLGIIKDLFVPYKQQKGKMQEGKRYIIYVYVDEETGLLTGTTKFKRNPQYENLPLKKGQQVDLLMMNETELGWNVIINKKYIGLIYASDVYEKIYPLSEKTGYIKNIREDHKIDVSLQPEGFQNIDEFKQRILDKLDENYGILYLSDKSSPEEIKAEVHMSKKNFKKAIGGLYKEKVIEILEDKIRLL</sequence>
<evidence type="ECO:0008006" key="6">
    <source>
        <dbReference type="Google" id="ProtNLM"/>
    </source>
</evidence>
<evidence type="ECO:0000259" key="3">
    <source>
        <dbReference type="Pfam" id="PF17783"/>
    </source>
</evidence>
<keyword evidence="5" id="KW-1185">Reference proteome</keyword>
<dbReference type="InterPro" id="IPR012340">
    <property type="entry name" value="NA-bd_OB-fold"/>
</dbReference>
<dbReference type="AlphaFoldDB" id="A0A1G6ZJS8"/>
<dbReference type="PANTHER" id="PTHR37296:SF1">
    <property type="entry name" value="CONSERVED VIRULENCE FACTOR B"/>
    <property type="match status" value="1"/>
</dbReference>
<dbReference type="RefSeq" id="WP_092735826.1">
    <property type="nucleotide sequence ID" value="NZ_FNAS01000002.1"/>
</dbReference>
<dbReference type="PIRSF" id="PIRSF012524">
    <property type="entry name" value="YitL_S1"/>
    <property type="match status" value="1"/>
</dbReference>
<evidence type="ECO:0000313" key="5">
    <source>
        <dbReference type="Proteomes" id="UP000198517"/>
    </source>
</evidence>
<evidence type="ECO:0000259" key="2">
    <source>
        <dbReference type="Pfam" id="PF13509"/>
    </source>
</evidence>
<dbReference type="PANTHER" id="PTHR37296">
    <property type="entry name" value="CONSERVED VIRULENCE FACTOR B"/>
    <property type="match status" value="1"/>
</dbReference>
<feature type="domain" description="Conserved virulence factor B first S1" evidence="2">
    <location>
        <begin position="3"/>
        <end position="61"/>
    </location>
</feature>
<evidence type="ECO:0000256" key="1">
    <source>
        <dbReference type="PIRNR" id="PIRNR012524"/>
    </source>
</evidence>
<evidence type="ECO:0000313" key="4">
    <source>
        <dbReference type="EMBL" id="SDE02878.1"/>
    </source>
</evidence>
<dbReference type="Proteomes" id="UP000198517">
    <property type="component" value="Unassembled WGS sequence"/>
</dbReference>
<dbReference type="Pfam" id="PF13509">
    <property type="entry name" value="S1_2"/>
    <property type="match status" value="1"/>
</dbReference>
<comment type="similarity">
    <text evidence="1">Belongs to the CvfB family.</text>
</comment>
<organism evidence="4 5">
    <name type="scientific">Riemerella columbipharyngis</name>
    <dbReference type="NCBI Taxonomy" id="1071918"/>
    <lineage>
        <taxon>Bacteria</taxon>
        <taxon>Pseudomonadati</taxon>
        <taxon>Bacteroidota</taxon>
        <taxon>Flavobacteriia</taxon>
        <taxon>Flavobacteriales</taxon>
        <taxon>Weeksellaceae</taxon>
        <taxon>Riemerella</taxon>
    </lineage>
</organism>
<dbReference type="EMBL" id="FNAS01000002">
    <property type="protein sequence ID" value="SDE02878.1"/>
    <property type="molecule type" value="Genomic_DNA"/>
</dbReference>
<dbReference type="InterPro" id="IPR036388">
    <property type="entry name" value="WH-like_DNA-bd_sf"/>
</dbReference>
<name>A0A1G6ZJS8_9FLAO</name>
<dbReference type="STRING" id="1071918.SAMN05421544_102110"/>
<dbReference type="InterPro" id="IPR014464">
    <property type="entry name" value="CvfB_fam"/>
</dbReference>
<dbReference type="InterPro" id="IPR040764">
    <property type="entry name" value="CvfB_WH"/>
</dbReference>
<dbReference type="Gene3D" id="2.40.50.140">
    <property type="entry name" value="Nucleic acid-binding proteins"/>
    <property type="match status" value="1"/>
</dbReference>
<reference evidence="4 5" key="1">
    <citation type="submission" date="2016-10" db="EMBL/GenBank/DDBJ databases">
        <authorList>
            <person name="de Groot N.N."/>
        </authorList>
    </citation>
    <scope>NUCLEOTIDE SEQUENCE [LARGE SCALE GENOMIC DNA]</scope>
    <source>
        <strain evidence="4 5">DSM 24015</strain>
    </source>
</reference>
<dbReference type="InterPro" id="IPR039566">
    <property type="entry name" value="CvfB_S1_st"/>
</dbReference>
<feature type="domain" description="Conserved virulence factor B-like winged helix" evidence="3">
    <location>
        <begin position="216"/>
        <end position="273"/>
    </location>
</feature>
<dbReference type="Pfam" id="PF17783">
    <property type="entry name" value="WHD_CvfB"/>
    <property type="match status" value="1"/>
</dbReference>